<evidence type="ECO:0000313" key="3">
    <source>
        <dbReference type="EMBL" id="OLQ91246.1"/>
    </source>
</evidence>
<proteinExistence type="predicted"/>
<dbReference type="EMBL" id="MJMJ01000043">
    <property type="protein sequence ID" value="OLQ86345.1"/>
    <property type="molecule type" value="Genomic_DNA"/>
</dbReference>
<dbReference type="Pfam" id="PF04964">
    <property type="entry name" value="Flp_Fap"/>
    <property type="match status" value="1"/>
</dbReference>
<protein>
    <submittedName>
        <fullName evidence="2">Fimbrial protein</fullName>
    </submittedName>
</protein>
<dbReference type="OrthoDB" id="5690605at2"/>
<comment type="caution">
    <text evidence="2">The sequence shown here is derived from an EMBL/GenBank/DDBJ whole genome shotgun (WGS) entry which is preliminary data.</text>
</comment>
<dbReference type="STRING" id="1381081.BIY22_11910"/>
<dbReference type="Proteomes" id="UP000186313">
    <property type="component" value="Unassembled WGS sequence"/>
</dbReference>
<dbReference type="RefSeq" id="WP_075710247.1">
    <property type="nucleotide sequence ID" value="NZ_AP019655.1"/>
</dbReference>
<name>A0A1Q9HAZ6_9VIBR</name>
<reference evidence="4 5" key="1">
    <citation type="submission" date="2016-09" db="EMBL/GenBank/DDBJ databases">
        <title>Genomic Taxonomy of the Vibrionaceae.</title>
        <authorList>
            <person name="Gonzalez-Castillo A."/>
            <person name="Gomez-Gil B."/>
            <person name="Enciso-Ibarra K."/>
        </authorList>
    </citation>
    <scope>NUCLEOTIDE SEQUENCE [LARGE SCALE GENOMIC DNA]</scope>
    <source>
        <strain evidence="3 4">CAIM 1902</strain>
        <strain evidence="2 5">CAIM 703</strain>
    </source>
</reference>
<dbReference type="EMBL" id="MJMH01000174">
    <property type="protein sequence ID" value="OLQ91246.1"/>
    <property type="molecule type" value="Genomic_DNA"/>
</dbReference>
<keyword evidence="1" id="KW-0472">Membrane</keyword>
<keyword evidence="1" id="KW-0812">Transmembrane</keyword>
<dbReference type="Proteomes" id="UP000186039">
    <property type="component" value="Unassembled WGS sequence"/>
</dbReference>
<sequence>MFNNLCIKAKIAAENFIQDQKGVTAIEYAIIGVAVSALVLAVFVTDTAGLKAALTGAISKMAANITSANTVP</sequence>
<keyword evidence="1" id="KW-1133">Transmembrane helix</keyword>
<dbReference type="InterPro" id="IPR007047">
    <property type="entry name" value="Flp_Fap"/>
</dbReference>
<evidence type="ECO:0000313" key="5">
    <source>
        <dbReference type="Proteomes" id="UP000186313"/>
    </source>
</evidence>
<gene>
    <name evidence="3" type="ORF">BIY20_09950</name>
    <name evidence="2" type="ORF">BIY22_11910</name>
</gene>
<accession>A0A1Q9HAZ6</accession>
<evidence type="ECO:0000256" key="1">
    <source>
        <dbReference type="SAM" id="Phobius"/>
    </source>
</evidence>
<keyword evidence="4" id="KW-1185">Reference proteome</keyword>
<organism evidence="2 5">
    <name type="scientific">Vibrio panuliri</name>
    <dbReference type="NCBI Taxonomy" id="1381081"/>
    <lineage>
        <taxon>Bacteria</taxon>
        <taxon>Pseudomonadati</taxon>
        <taxon>Pseudomonadota</taxon>
        <taxon>Gammaproteobacteria</taxon>
        <taxon>Vibrionales</taxon>
        <taxon>Vibrionaceae</taxon>
        <taxon>Vibrio</taxon>
    </lineage>
</organism>
<feature type="transmembrane region" description="Helical" evidence="1">
    <location>
        <begin position="25"/>
        <end position="44"/>
    </location>
</feature>
<dbReference type="AlphaFoldDB" id="A0A1Q9HAZ6"/>
<evidence type="ECO:0000313" key="4">
    <source>
        <dbReference type="Proteomes" id="UP000186039"/>
    </source>
</evidence>
<evidence type="ECO:0000313" key="2">
    <source>
        <dbReference type="EMBL" id="OLQ86345.1"/>
    </source>
</evidence>